<keyword evidence="1 3" id="KW-0238">DNA-binding</keyword>
<name>A0A2T5BYE4_9BACT</name>
<gene>
    <name evidence="3" type="ORF">C8N47_12044</name>
</gene>
<evidence type="ECO:0000256" key="1">
    <source>
        <dbReference type="ARBA" id="ARBA00023125"/>
    </source>
</evidence>
<dbReference type="OrthoDB" id="1120985at2"/>
<feature type="domain" description="HU" evidence="2">
    <location>
        <begin position="12"/>
        <end position="132"/>
    </location>
</feature>
<comment type="caution">
    <text evidence="3">The sequence shown here is derived from an EMBL/GenBank/DDBJ whole genome shotgun (WGS) entry which is preliminary data.</text>
</comment>
<dbReference type="InterPro" id="IPR010992">
    <property type="entry name" value="IHF-like_DNA-bd_dom_sf"/>
</dbReference>
<dbReference type="InterPro" id="IPR041607">
    <property type="entry name" value="HU-HIG"/>
</dbReference>
<protein>
    <submittedName>
        <fullName evidence="3">Putative histone-like DNA-binding protein</fullName>
    </submittedName>
</protein>
<organism evidence="3 4">
    <name type="scientific">Mangrovibacterium marinum</name>
    <dbReference type="NCBI Taxonomy" id="1639118"/>
    <lineage>
        <taxon>Bacteria</taxon>
        <taxon>Pseudomonadati</taxon>
        <taxon>Bacteroidota</taxon>
        <taxon>Bacteroidia</taxon>
        <taxon>Marinilabiliales</taxon>
        <taxon>Prolixibacteraceae</taxon>
        <taxon>Mangrovibacterium</taxon>
    </lineage>
</organism>
<dbReference type="GO" id="GO:0003677">
    <property type="term" value="F:DNA binding"/>
    <property type="evidence" value="ECO:0007669"/>
    <property type="project" value="UniProtKB-KW"/>
</dbReference>
<sequence length="143" mass="16040">MVINRLKPAEEMSVKYRIVKQSRPGVKGGGQYKYYARACERRKIDLDGLADKLEKQSSLSRGDIVATLVGLVDLIPDLLLHNNSIELGELGILSLNLKSEGAPEPRTDGYRLIKGTEISFRPSTKMKRALRMADYSKSKTSEW</sequence>
<dbReference type="Pfam" id="PF18291">
    <property type="entry name" value="HU-HIG"/>
    <property type="match status" value="1"/>
</dbReference>
<evidence type="ECO:0000313" key="4">
    <source>
        <dbReference type="Proteomes" id="UP000243525"/>
    </source>
</evidence>
<evidence type="ECO:0000313" key="3">
    <source>
        <dbReference type="EMBL" id="PTN07259.1"/>
    </source>
</evidence>
<dbReference type="SUPFAM" id="SSF47729">
    <property type="entry name" value="IHF-like DNA-binding proteins"/>
    <property type="match status" value="1"/>
</dbReference>
<dbReference type="RefSeq" id="WP_107823453.1">
    <property type="nucleotide sequence ID" value="NZ_OY782574.1"/>
</dbReference>
<evidence type="ECO:0000259" key="2">
    <source>
        <dbReference type="Pfam" id="PF18291"/>
    </source>
</evidence>
<dbReference type="Proteomes" id="UP000243525">
    <property type="component" value="Unassembled WGS sequence"/>
</dbReference>
<dbReference type="AlphaFoldDB" id="A0A2T5BYE4"/>
<keyword evidence="4" id="KW-1185">Reference proteome</keyword>
<dbReference type="EMBL" id="QAAD01000020">
    <property type="protein sequence ID" value="PTN07259.1"/>
    <property type="molecule type" value="Genomic_DNA"/>
</dbReference>
<reference evidence="3 4" key="1">
    <citation type="submission" date="2018-04" db="EMBL/GenBank/DDBJ databases">
        <title>Genomic Encyclopedia of Archaeal and Bacterial Type Strains, Phase II (KMG-II): from individual species to whole genera.</title>
        <authorList>
            <person name="Goeker M."/>
        </authorList>
    </citation>
    <scope>NUCLEOTIDE SEQUENCE [LARGE SCALE GENOMIC DNA]</scope>
    <source>
        <strain evidence="3 4">DSM 28823</strain>
    </source>
</reference>
<proteinExistence type="predicted"/>
<accession>A0A2T5BYE4</accession>